<evidence type="ECO:0000313" key="5">
    <source>
        <dbReference type="Proteomes" id="UP000051096"/>
    </source>
</evidence>
<evidence type="ECO:0000313" key="4">
    <source>
        <dbReference type="EMBL" id="KPK72533.1"/>
    </source>
</evidence>
<comment type="caution">
    <text evidence="4">The sequence shown here is derived from an EMBL/GenBank/DDBJ whole genome shotgun (WGS) entry which is preliminary data.</text>
</comment>
<name>A0A0S8GHK8_UNCW3</name>
<dbReference type="PANTHER" id="PTHR46124:SF2">
    <property type="entry name" value="D-AMINOACYL-TRNA DEACYLASE"/>
    <property type="match status" value="1"/>
</dbReference>
<evidence type="ECO:0000256" key="2">
    <source>
        <dbReference type="ARBA" id="ARBA00022801"/>
    </source>
</evidence>
<dbReference type="PIRSF" id="PIRSF005902">
    <property type="entry name" value="DNase_TatD"/>
    <property type="match status" value="1"/>
</dbReference>
<dbReference type="AlphaFoldDB" id="A0A0S8GHK8"/>
<feature type="binding site" evidence="3">
    <location>
        <position position="5"/>
    </location>
    <ligand>
        <name>a divalent metal cation</name>
        <dbReference type="ChEBI" id="CHEBI:60240"/>
        <label>1</label>
    </ligand>
</feature>
<dbReference type="Proteomes" id="UP000051096">
    <property type="component" value="Unassembled WGS sequence"/>
</dbReference>
<dbReference type="EMBL" id="LJUO01000029">
    <property type="protein sequence ID" value="KPK72533.1"/>
    <property type="molecule type" value="Genomic_DNA"/>
</dbReference>
<protein>
    <recommendedName>
        <fullName evidence="6">Hydrolase TatD</fullName>
    </recommendedName>
</protein>
<dbReference type="GO" id="GO:0005829">
    <property type="term" value="C:cytosol"/>
    <property type="evidence" value="ECO:0007669"/>
    <property type="project" value="TreeGrafter"/>
</dbReference>
<dbReference type="Gene3D" id="3.20.20.140">
    <property type="entry name" value="Metal-dependent hydrolases"/>
    <property type="match status" value="1"/>
</dbReference>
<reference evidence="4 5" key="1">
    <citation type="journal article" date="2015" name="Microbiome">
        <title>Genomic resolution of linkages in carbon, nitrogen, and sulfur cycling among widespread estuary sediment bacteria.</title>
        <authorList>
            <person name="Baker B.J."/>
            <person name="Lazar C.S."/>
            <person name="Teske A.P."/>
            <person name="Dick G.J."/>
        </authorList>
    </citation>
    <scope>NUCLEOTIDE SEQUENCE [LARGE SCALE GENOMIC DNA]</scope>
    <source>
        <strain evidence="4">SM23_60</strain>
    </source>
</reference>
<dbReference type="GO" id="GO:0016788">
    <property type="term" value="F:hydrolase activity, acting on ester bonds"/>
    <property type="evidence" value="ECO:0007669"/>
    <property type="project" value="InterPro"/>
</dbReference>
<dbReference type="InterPro" id="IPR001130">
    <property type="entry name" value="TatD-like"/>
</dbReference>
<feature type="binding site" evidence="3">
    <location>
        <position position="91"/>
    </location>
    <ligand>
        <name>a divalent metal cation</name>
        <dbReference type="ChEBI" id="CHEBI:60240"/>
        <label>1</label>
    </ligand>
</feature>
<dbReference type="NCBIfam" id="TIGR00010">
    <property type="entry name" value="YchF/TatD family DNA exonuclease"/>
    <property type="match status" value="1"/>
</dbReference>
<feature type="binding site" evidence="3">
    <location>
        <position position="7"/>
    </location>
    <ligand>
        <name>a divalent metal cation</name>
        <dbReference type="ChEBI" id="CHEBI:60240"/>
        <label>1</label>
    </ligand>
</feature>
<accession>A0A0S8GHK8</accession>
<keyword evidence="2" id="KW-0378">Hydrolase</keyword>
<dbReference type="Pfam" id="PF01026">
    <property type="entry name" value="TatD_DNase"/>
    <property type="match status" value="1"/>
</dbReference>
<evidence type="ECO:0008006" key="6">
    <source>
        <dbReference type="Google" id="ProtNLM"/>
    </source>
</evidence>
<dbReference type="InterPro" id="IPR015991">
    <property type="entry name" value="TatD/YcfH-like"/>
</dbReference>
<dbReference type="GO" id="GO:0004536">
    <property type="term" value="F:DNA nuclease activity"/>
    <property type="evidence" value="ECO:0007669"/>
    <property type="project" value="InterPro"/>
</dbReference>
<evidence type="ECO:0000256" key="1">
    <source>
        <dbReference type="ARBA" id="ARBA00022723"/>
    </source>
</evidence>
<organism evidence="4 5">
    <name type="scientific">candidate division WOR_3 bacterium SM23_60</name>
    <dbReference type="NCBI Taxonomy" id="1703780"/>
    <lineage>
        <taxon>Bacteria</taxon>
        <taxon>Bacteria division WOR-3</taxon>
    </lineage>
</organism>
<sequence length="249" mass="27961">MIDTHCHLTDPQFKDDLDEVLERARAAGVRQIINAGYDVATSRQAVQMAEQVDWLMPAVGIHPHEASPQALDTFREIEKLAADAHVAAVGETGLDYYREFASAEQQRVLFRRHIALARKTALPLLIHTRKSIDEAIDILRQEDIHVGVFHCYSGNYEQACSILDMGFYLGFGGVLTFSTKVKEVFKRVPADRILLETDAPYLAPVPYRGKRNEPAYIIETMRVAAQALGMKMHHLKKILDDNATALFSS</sequence>
<dbReference type="PATRIC" id="fig|1703780.3.peg.1920"/>
<dbReference type="CDD" id="cd01310">
    <property type="entry name" value="TatD_DNAse"/>
    <property type="match status" value="1"/>
</dbReference>
<keyword evidence="1 3" id="KW-0479">Metal-binding</keyword>
<feature type="binding site" evidence="3">
    <location>
        <position position="150"/>
    </location>
    <ligand>
        <name>a divalent metal cation</name>
        <dbReference type="ChEBI" id="CHEBI:60240"/>
        <label>2</label>
    </ligand>
</feature>
<dbReference type="FunFam" id="3.20.20.140:FF:000005">
    <property type="entry name" value="TatD family hydrolase"/>
    <property type="match status" value="1"/>
</dbReference>
<dbReference type="PANTHER" id="PTHR46124">
    <property type="entry name" value="D-AMINOACYL-TRNA DEACYLASE"/>
    <property type="match status" value="1"/>
</dbReference>
<feature type="binding site" evidence="3">
    <location>
        <position position="127"/>
    </location>
    <ligand>
        <name>a divalent metal cation</name>
        <dbReference type="ChEBI" id="CHEBI:60240"/>
        <label>2</label>
    </ligand>
</feature>
<feature type="binding site" evidence="3">
    <location>
        <position position="198"/>
    </location>
    <ligand>
        <name>a divalent metal cation</name>
        <dbReference type="ChEBI" id="CHEBI:60240"/>
        <label>1</label>
    </ligand>
</feature>
<evidence type="ECO:0000256" key="3">
    <source>
        <dbReference type="PIRSR" id="PIRSR005902-1"/>
    </source>
</evidence>
<dbReference type="InterPro" id="IPR032466">
    <property type="entry name" value="Metal_Hydrolase"/>
</dbReference>
<dbReference type="SUPFAM" id="SSF51556">
    <property type="entry name" value="Metallo-dependent hydrolases"/>
    <property type="match status" value="1"/>
</dbReference>
<proteinExistence type="predicted"/>
<dbReference type="GO" id="GO:0046872">
    <property type="term" value="F:metal ion binding"/>
    <property type="evidence" value="ECO:0007669"/>
    <property type="project" value="UniProtKB-KW"/>
</dbReference>
<gene>
    <name evidence="4" type="ORF">AMJ87_04495</name>
</gene>